<reference evidence="1" key="1">
    <citation type="submission" date="2021-02" db="EMBL/GenBank/DDBJ databases">
        <authorList>
            <consortium name="DOE Joint Genome Institute"/>
            <person name="Ahrendt S."/>
            <person name="Looney B.P."/>
            <person name="Miyauchi S."/>
            <person name="Morin E."/>
            <person name="Drula E."/>
            <person name="Courty P.E."/>
            <person name="Chicoki N."/>
            <person name="Fauchery L."/>
            <person name="Kohler A."/>
            <person name="Kuo A."/>
            <person name="Labutti K."/>
            <person name="Pangilinan J."/>
            <person name="Lipzen A."/>
            <person name="Riley R."/>
            <person name="Andreopoulos W."/>
            <person name="He G."/>
            <person name="Johnson J."/>
            <person name="Barry K.W."/>
            <person name="Grigoriev I.V."/>
            <person name="Nagy L."/>
            <person name="Hibbett D."/>
            <person name="Henrissat B."/>
            <person name="Matheny P.B."/>
            <person name="Labbe J."/>
            <person name="Martin F."/>
        </authorList>
    </citation>
    <scope>NUCLEOTIDE SEQUENCE</scope>
    <source>
        <strain evidence="1">EC-137</strain>
    </source>
</reference>
<organism evidence="1 2">
    <name type="scientific">Vararia minispora EC-137</name>
    <dbReference type="NCBI Taxonomy" id="1314806"/>
    <lineage>
        <taxon>Eukaryota</taxon>
        <taxon>Fungi</taxon>
        <taxon>Dikarya</taxon>
        <taxon>Basidiomycota</taxon>
        <taxon>Agaricomycotina</taxon>
        <taxon>Agaricomycetes</taxon>
        <taxon>Russulales</taxon>
        <taxon>Lachnocladiaceae</taxon>
        <taxon>Vararia</taxon>
    </lineage>
</organism>
<proteinExistence type="predicted"/>
<gene>
    <name evidence="1" type="ORF">K488DRAFT_81233</name>
</gene>
<keyword evidence="2" id="KW-1185">Reference proteome</keyword>
<sequence length="625" mass="71168">MVRKFTLDDPSAGKKYPTIDLGKIRRFEIFPPIGVARVGDSGAEDTEIEYYYGPEVPGITELPSEAFKFRDAHYRIKRQAARFRVYAYDEAGKVLGEVNNSQGFELHWRVHVANKKAASHVYSGLYRDRPTEVRNPDVDPVYTKHADDNLGLDPVFDKSLEKRTRLIIDPGEKSIFRDKSADESQPVQLDGRFKGSRDTDVLVNLGQLLTDEQGRLVFLGGSGHSDSVRLRANTSQKPEIISEFDSVDWYDDVCDGWVDVTVKHNNPLRGIIQPQKATILSAPPKFAWGIELPTTLYDILENIYENDTGYIDHKRTDFYKDIWPVLSGTYKLSWVNEKASQGHGFQTYGNYYGREQELSSNTSDSAALRQYIFSRLREPNFKNPGQAHTIFMPRLSGDNGIHLTPDEPDSGALTRFAALTELQYERFRAWKDGDFDKGTPFDKKAIEDYEVSEQPVMLTRAALETTVGDPLYPGIEMFWIAKLAETYRLEPEKGRGPTLRPPFRVDHDKVLPGFLSRGLSLPWQSDFDLCNTHWWPSARPDEVLPERIVVAEQTPERDADRDAFIAALPREKWARGLRDTPEDTKASFFPGSTDMIAYWNKLGFVVKELIRGLPIWVEKERTLGG</sequence>
<dbReference type="Proteomes" id="UP000814128">
    <property type="component" value="Unassembled WGS sequence"/>
</dbReference>
<accession>A0ACB8Q632</accession>
<evidence type="ECO:0000313" key="1">
    <source>
        <dbReference type="EMBL" id="KAI0027075.1"/>
    </source>
</evidence>
<protein>
    <submittedName>
        <fullName evidence="1">Uncharacterized protein</fullName>
    </submittedName>
</protein>
<evidence type="ECO:0000313" key="2">
    <source>
        <dbReference type="Proteomes" id="UP000814128"/>
    </source>
</evidence>
<comment type="caution">
    <text evidence="1">The sequence shown here is derived from an EMBL/GenBank/DDBJ whole genome shotgun (WGS) entry which is preliminary data.</text>
</comment>
<name>A0ACB8Q632_9AGAM</name>
<dbReference type="EMBL" id="MU274019">
    <property type="protein sequence ID" value="KAI0027075.1"/>
    <property type="molecule type" value="Genomic_DNA"/>
</dbReference>
<reference evidence="1" key="2">
    <citation type="journal article" date="2022" name="New Phytol.">
        <title>Evolutionary transition to the ectomycorrhizal habit in the genomes of a hyperdiverse lineage of mushroom-forming fungi.</title>
        <authorList>
            <person name="Looney B."/>
            <person name="Miyauchi S."/>
            <person name="Morin E."/>
            <person name="Drula E."/>
            <person name="Courty P.E."/>
            <person name="Kohler A."/>
            <person name="Kuo A."/>
            <person name="LaButti K."/>
            <person name="Pangilinan J."/>
            <person name="Lipzen A."/>
            <person name="Riley R."/>
            <person name="Andreopoulos W."/>
            <person name="He G."/>
            <person name="Johnson J."/>
            <person name="Nolan M."/>
            <person name="Tritt A."/>
            <person name="Barry K.W."/>
            <person name="Grigoriev I.V."/>
            <person name="Nagy L.G."/>
            <person name="Hibbett D."/>
            <person name="Henrissat B."/>
            <person name="Matheny P.B."/>
            <person name="Labbe J."/>
            <person name="Martin F.M."/>
        </authorList>
    </citation>
    <scope>NUCLEOTIDE SEQUENCE</scope>
    <source>
        <strain evidence="1">EC-137</strain>
    </source>
</reference>